<dbReference type="EMBL" id="LAZR01060976">
    <property type="protein sequence ID" value="KKK64546.1"/>
    <property type="molecule type" value="Genomic_DNA"/>
</dbReference>
<accession>A0A0F8ZX47</accession>
<sequence length="28" mass="3142">MSCGTEHKSWEGGTQERSWDAKVNAAFE</sequence>
<dbReference type="AlphaFoldDB" id="A0A0F8ZX47"/>
<name>A0A0F8ZX47_9ZZZZ</name>
<feature type="region of interest" description="Disordered" evidence="1">
    <location>
        <begin position="1"/>
        <end position="28"/>
    </location>
</feature>
<proteinExistence type="predicted"/>
<evidence type="ECO:0000256" key="1">
    <source>
        <dbReference type="SAM" id="MobiDB-lite"/>
    </source>
</evidence>
<feature type="compositionally biased region" description="Basic and acidic residues" evidence="1">
    <location>
        <begin position="1"/>
        <end position="10"/>
    </location>
</feature>
<reference evidence="2" key="1">
    <citation type="journal article" date="2015" name="Nature">
        <title>Complex archaea that bridge the gap between prokaryotes and eukaryotes.</title>
        <authorList>
            <person name="Spang A."/>
            <person name="Saw J.H."/>
            <person name="Jorgensen S.L."/>
            <person name="Zaremba-Niedzwiedzka K."/>
            <person name="Martijn J."/>
            <person name="Lind A.E."/>
            <person name="van Eijk R."/>
            <person name="Schleper C."/>
            <person name="Guy L."/>
            <person name="Ettema T.J."/>
        </authorList>
    </citation>
    <scope>NUCLEOTIDE SEQUENCE</scope>
</reference>
<organism evidence="2">
    <name type="scientific">marine sediment metagenome</name>
    <dbReference type="NCBI Taxonomy" id="412755"/>
    <lineage>
        <taxon>unclassified sequences</taxon>
        <taxon>metagenomes</taxon>
        <taxon>ecological metagenomes</taxon>
    </lineage>
</organism>
<protein>
    <submittedName>
        <fullName evidence="2">Uncharacterized protein</fullName>
    </submittedName>
</protein>
<gene>
    <name evidence="2" type="ORF">LCGC14_2983070</name>
</gene>
<comment type="caution">
    <text evidence="2">The sequence shown here is derived from an EMBL/GenBank/DDBJ whole genome shotgun (WGS) entry which is preliminary data.</text>
</comment>
<evidence type="ECO:0000313" key="2">
    <source>
        <dbReference type="EMBL" id="KKK64546.1"/>
    </source>
</evidence>
<feature type="non-terminal residue" evidence="2">
    <location>
        <position position="28"/>
    </location>
</feature>